<sequence>MKASTPVATPRSGIGTGLALIGRIFAAGELAAGGSDHRLAYIANNAKCTGSSTGPGIRP</sequence>
<accession>A0A917RK07</accession>
<reference evidence="1" key="1">
    <citation type="journal article" date="2014" name="Int. J. Syst. Evol. Microbiol.">
        <title>Complete genome sequence of Corynebacterium casei LMG S-19264T (=DSM 44701T), isolated from a smear-ripened cheese.</title>
        <authorList>
            <consortium name="US DOE Joint Genome Institute (JGI-PGF)"/>
            <person name="Walter F."/>
            <person name="Albersmeier A."/>
            <person name="Kalinowski J."/>
            <person name="Ruckert C."/>
        </authorList>
    </citation>
    <scope>NUCLEOTIDE SEQUENCE</scope>
    <source>
        <strain evidence="1">CGMCC 4.3508</strain>
    </source>
</reference>
<protein>
    <submittedName>
        <fullName evidence="1">Uncharacterized protein</fullName>
    </submittedName>
</protein>
<evidence type="ECO:0000313" key="2">
    <source>
        <dbReference type="Proteomes" id="UP000638263"/>
    </source>
</evidence>
<reference evidence="1" key="2">
    <citation type="submission" date="2020-09" db="EMBL/GenBank/DDBJ databases">
        <authorList>
            <person name="Sun Q."/>
            <person name="Zhou Y."/>
        </authorList>
    </citation>
    <scope>NUCLEOTIDE SEQUENCE</scope>
    <source>
        <strain evidence="1">CGMCC 4.3508</strain>
    </source>
</reference>
<gene>
    <name evidence="1" type="ORF">GCM10011588_28250</name>
</gene>
<dbReference type="Proteomes" id="UP000638263">
    <property type="component" value="Unassembled WGS sequence"/>
</dbReference>
<organism evidence="1 2">
    <name type="scientific">Nocardia jinanensis</name>
    <dbReference type="NCBI Taxonomy" id="382504"/>
    <lineage>
        <taxon>Bacteria</taxon>
        <taxon>Bacillati</taxon>
        <taxon>Actinomycetota</taxon>
        <taxon>Actinomycetes</taxon>
        <taxon>Mycobacteriales</taxon>
        <taxon>Nocardiaceae</taxon>
        <taxon>Nocardia</taxon>
    </lineage>
</organism>
<keyword evidence="2" id="KW-1185">Reference proteome</keyword>
<dbReference type="AlphaFoldDB" id="A0A917RK07"/>
<evidence type="ECO:0000313" key="1">
    <source>
        <dbReference type="EMBL" id="GGL12216.1"/>
    </source>
</evidence>
<name>A0A917RK07_9NOCA</name>
<dbReference type="EMBL" id="BMMH01000005">
    <property type="protein sequence ID" value="GGL12216.1"/>
    <property type="molecule type" value="Genomic_DNA"/>
</dbReference>
<comment type="caution">
    <text evidence="1">The sequence shown here is derived from an EMBL/GenBank/DDBJ whole genome shotgun (WGS) entry which is preliminary data.</text>
</comment>
<proteinExistence type="predicted"/>